<evidence type="ECO:0000313" key="3">
    <source>
        <dbReference type="Proteomes" id="UP001174997"/>
    </source>
</evidence>
<dbReference type="Proteomes" id="UP001174997">
    <property type="component" value="Unassembled WGS sequence"/>
</dbReference>
<feature type="compositionally biased region" description="Basic residues" evidence="1">
    <location>
        <begin position="44"/>
        <end position="56"/>
    </location>
</feature>
<protein>
    <submittedName>
        <fullName evidence="2">Uncharacterized protein</fullName>
    </submittedName>
</protein>
<dbReference type="EMBL" id="JAULSY010000115">
    <property type="protein sequence ID" value="KAK0665205.1"/>
    <property type="molecule type" value="Genomic_DNA"/>
</dbReference>
<comment type="caution">
    <text evidence="2">The sequence shown here is derived from an EMBL/GenBank/DDBJ whole genome shotgun (WGS) entry which is preliminary data.</text>
</comment>
<feature type="compositionally biased region" description="Polar residues" evidence="1">
    <location>
        <begin position="177"/>
        <end position="186"/>
    </location>
</feature>
<name>A0AA40D837_9PEZI</name>
<evidence type="ECO:0000256" key="1">
    <source>
        <dbReference type="SAM" id="MobiDB-lite"/>
    </source>
</evidence>
<reference evidence="2" key="1">
    <citation type="submission" date="2023-06" db="EMBL/GenBank/DDBJ databases">
        <title>Genome-scale phylogeny and comparative genomics of the fungal order Sordariales.</title>
        <authorList>
            <consortium name="Lawrence Berkeley National Laboratory"/>
            <person name="Hensen N."/>
            <person name="Bonometti L."/>
            <person name="Westerberg I."/>
            <person name="Brannstrom I.O."/>
            <person name="Guillou S."/>
            <person name="Cros-Aarteil S."/>
            <person name="Calhoun S."/>
            <person name="Haridas S."/>
            <person name="Kuo A."/>
            <person name="Mondo S."/>
            <person name="Pangilinan J."/>
            <person name="Riley R."/>
            <person name="Labutti K."/>
            <person name="Andreopoulos B."/>
            <person name="Lipzen A."/>
            <person name="Chen C."/>
            <person name="Yanf M."/>
            <person name="Daum C."/>
            <person name="Ng V."/>
            <person name="Clum A."/>
            <person name="Steindorff A."/>
            <person name="Ohm R."/>
            <person name="Martin F."/>
            <person name="Silar P."/>
            <person name="Natvig D."/>
            <person name="Lalanne C."/>
            <person name="Gautier V."/>
            <person name="Ament-Velasquez S.L."/>
            <person name="Kruys A."/>
            <person name="Hutchinson M.I."/>
            <person name="Powell A.J."/>
            <person name="Barry K."/>
            <person name="Miller A.N."/>
            <person name="Grigoriev I.V."/>
            <person name="Debuchy R."/>
            <person name="Gladieux P."/>
            <person name="Thoren M.H."/>
            <person name="Johannesson H."/>
        </authorList>
    </citation>
    <scope>NUCLEOTIDE SEQUENCE</scope>
    <source>
        <strain evidence="2">CBS 307.81</strain>
    </source>
</reference>
<feature type="region of interest" description="Disordered" evidence="1">
    <location>
        <begin position="44"/>
        <end position="118"/>
    </location>
</feature>
<dbReference type="AlphaFoldDB" id="A0AA40D837"/>
<feature type="region of interest" description="Disordered" evidence="1">
    <location>
        <begin position="140"/>
        <end position="186"/>
    </location>
</feature>
<proteinExistence type="predicted"/>
<organism evidence="2 3">
    <name type="scientific">Cercophora samala</name>
    <dbReference type="NCBI Taxonomy" id="330535"/>
    <lineage>
        <taxon>Eukaryota</taxon>
        <taxon>Fungi</taxon>
        <taxon>Dikarya</taxon>
        <taxon>Ascomycota</taxon>
        <taxon>Pezizomycotina</taxon>
        <taxon>Sordariomycetes</taxon>
        <taxon>Sordariomycetidae</taxon>
        <taxon>Sordariales</taxon>
        <taxon>Lasiosphaeriaceae</taxon>
        <taxon>Cercophora</taxon>
    </lineage>
</organism>
<keyword evidence="3" id="KW-1185">Reference proteome</keyword>
<sequence>MGRETTQIEERLNAYRQAAYGFPVAGQEAQQSLKVRPRQYRAILLRRRPTGRRRPRPPLPAAQSQHSHAPGLIIEYPPSPLYISPTPSRPHSPSPSACEDCAEESLDDGPISQGEEPEWRVWQQIRRQAYTGRMVLDQIAGGDIKMGGQESQQSPSTPRPETPPRTVRHLAIRTPCSRENTPARNS</sequence>
<gene>
    <name evidence="2" type="ORF">QBC41DRAFT_16249</name>
</gene>
<accession>A0AA40D837</accession>
<evidence type="ECO:0000313" key="2">
    <source>
        <dbReference type="EMBL" id="KAK0665205.1"/>
    </source>
</evidence>